<feature type="region of interest" description="Disordered" evidence="1">
    <location>
        <begin position="1"/>
        <end position="28"/>
    </location>
</feature>
<gene>
    <name evidence="2" type="ORF">BDK92_0009</name>
</gene>
<evidence type="ECO:0000313" key="3">
    <source>
        <dbReference type="Proteomes" id="UP000277671"/>
    </source>
</evidence>
<accession>A0A495J9U9</accession>
<comment type="caution">
    <text evidence="2">The sequence shown here is derived from an EMBL/GenBank/DDBJ whole genome shotgun (WGS) entry which is preliminary data.</text>
</comment>
<sequence>MTAQKSQAAGKAPAGEKSPPAEPEHRSDRVALATAVRDAVLAVDGVRELTTGGPVEVATQFAGGKVSGIRLGDEVEVHVMVDAVPIGPLGERVQAAVRAVLAGAGVDRPVEVVVDDIDLAALAAQPRR</sequence>
<name>A0A495J9U9_9ACTN</name>
<dbReference type="RefSeq" id="WP_211348966.1">
    <property type="nucleotide sequence ID" value="NZ_RBKT01000001.1"/>
</dbReference>
<protein>
    <submittedName>
        <fullName evidence="2">Uncharacterized protein</fullName>
    </submittedName>
</protein>
<evidence type="ECO:0000256" key="1">
    <source>
        <dbReference type="SAM" id="MobiDB-lite"/>
    </source>
</evidence>
<dbReference type="Proteomes" id="UP000277671">
    <property type="component" value="Unassembled WGS sequence"/>
</dbReference>
<evidence type="ECO:0000313" key="2">
    <source>
        <dbReference type="EMBL" id="RKR85800.1"/>
    </source>
</evidence>
<keyword evidence="3" id="KW-1185">Reference proteome</keyword>
<proteinExistence type="predicted"/>
<organism evidence="2 3">
    <name type="scientific">Micromonospora pisi</name>
    <dbReference type="NCBI Taxonomy" id="589240"/>
    <lineage>
        <taxon>Bacteria</taxon>
        <taxon>Bacillati</taxon>
        <taxon>Actinomycetota</taxon>
        <taxon>Actinomycetes</taxon>
        <taxon>Micromonosporales</taxon>
        <taxon>Micromonosporaceae</taxon>
        <taxon>Micromonospora</taxon>
    </lineage>
</organism>
<dbReference type="AlphaFoldDB" id="A0A495J9U9"/>
<reference evidence="2 3" key="1">
    <citation type="submission" date="2018-10" db="EMBL/GenBank/DDBJ databases">
        <title>Sequencing the genomes of 1000 actinobacteria strains.</title>
        <authorList>
            <person name="Klenk H.-P."/>
        </authorList>
    </citation>
    <scope>NUCLEOTIDE SEQUENCE [LARGE SCALE GENOMIC DNA]</scope>
    <source>
        <strain evidence="2 3">DSM 45175</strain>
    </source>
</reference>
<dbReference type="EMBL" id="RBKT01000001">
    <property type="protein sequence ID" value="RKR85800.1"/>
    <property type="molecule type" value="Genomic_DNA"/>
</dbReference>